<reference evidence="2 3" key="1">
    <citation type="submission" date="2018-09" db="EMBL/GenBank/DDBJ databases">
        <authorList>
            <person name="Le Fleche-Mateos A."/>
        </authorList>
    </citation>
    <scope>NUCLEOTIDE SEQUENCE [LARGE SCALE GENOMIC DNA]</scope>
    <source>
        <strain evidence="2 3">DSM 27399</strain>
    </source>
</reference>
<feature type="signal peptide" evidence="1">
    <location>
        <begin position="1"/>
        <end position="18"/>
    </location>
</feature>
<dbReference type="EMBL" id="RAHH01000005">
    <property type="protein sequence ID" value="RJT46036.1"/>
    <property type="molecule type" value="Genomic_DNA"/>
</dbReference>
<organism evidence="2 3">
    <name type="scientific">Rahnella woolbedingensis</name>
    <dbReference type="NCBI Taxonomy" id="1510574"/>
    <lineage>
        <taxon>Bacteria</taxon>
        <taxon>Pseudomonadati</taxon>
        <taxon>Pseudomonadota</taxon>
        <taxon>Gammaproteobacteria</taxon>
        <taxon>Enterobacterales</taxon>
        <taxon>Yersiniaceae</taxon>
        <taxon>Rahnella</taxon>
    </lineage>
</organism>
<keyword evidence="1" id="KW-0732">Signal</keyword>
<accession>A0A419NC74</accession>
<dbReference type="Proteomes" id="UP000284908">
    <property type="component" value="Unassembled WGS sequence"/>
</dbReference>
<protein>
    <recommendedName>
        <fullName evidence="4">PepSY domain-containing protein</fullName>
    </recommendedName>
</protein>
<evidence type="ECO:0000313" key="2">
    <source>
        <dbReference type="EMBL" id="RJT46036.1"/>
    </source>
</evidence>
<dbReference type="OrthoDB" id="6626203at2"/>
<keyword evidence="3" id="KW-1185">Reference proteome</keyword>
<gene>
    <name evidence="2" type="ORF">D6C13_04955</name>
</gene>
<sequence>MIKIIMICLSLSSCAALGDDGSVSGEVAEKIQSEIQHAGYECERIDSVETRWFFGTTANVICDRVFRFVLRYERGGVSVEVANL</sequence>
<dbReference type="AlphaFoldDB" id="A0A419NC74"/>
<evidence type="ECO:0008006" key="4">
    <source>
        <dbReference type="Google" id="ProtNLM"/>
    </source>
</evidence>
<evidence type="ECO:0000256" key="1">
    <source>
        <dbReference type="SAM" id="SignalP"/>
    </source>
</evidence>
<name>A0A419NC74_9GAMM</name>
<evidence type="ECO:0000313" key="3">
    <source>
        <dbReference type="Proteomes" id="UP000284908"/>
    </source>
</evidence>
<proteinExistence type="predicted"/>
<comment type="caution">
    <text evidence="2">The sequence shown here is derived from an EMBL/GenBank/DDBJ whole genome shotgun (WGS) entry which is preliminary data.</text>
</comment>
<feature type="chain" id="PRO_5019310269" description="PepSY domain-containing protein" evidence="1">
    <location>
        <begin position="19"/>
        <end position="84"/>
    </location>
</feature>